<dbReference type="Proteomes" id="UP000615446">
    <property type="component" value="Unassembled WGS sequence"/>
</dbReference>
<comment type="caution">
    <text evidence="1">The sequence shown here is derived from an EMBL/GenBank/DDBJ whole genome shotgun (WGS) entry which is preliminary data.</text>
</comment>
<evidence type="ECO:0000313" key="1">
    <source>
        <dbReference type="EMBL" id="GES91611.1"/>
    </source>
</evidence>
<gene>
    <name evidence="1" type="ORF">RCL2_001841300</name>
</gene>
<proteinExistence type="predicted"/>
<accession>A0A8H3QTR3</accession>
<name>A0A8H3QTR3_9GLOM</name>
<evidence type="ECO:0000313" key="2">
    <source>
        <dbReference type="Proteomes" id="UP000615446"/>
    </source>
</evidence>
<sequence length="170" mass="19849">MWTSKSKTGYIGITTHKPYDILLVIDNGSNMKATVNILNFKHKNIKKLSYVAYTLQLSVNKTLKSINYQYATISSILPVIEILKKIFSKKLKDLYNIDNKNLTINIIDDNIENMREITDDKSNLEENEIFELEANEELIISRSHKHNLYEKNVELIIVNHQKNHKIFQLI</sequence>
<dbReference type="EMBL" id="BLAL01000206">
    <property type="protein sequence ID" value="GES91611.1"/>
    <property type="molecule type" value="Genomic_DNA"/>
</dbReference>
<protein>
    <submittedName>
        <fullName evidence="1">Uncharacterized protein</fullName>
    </submittedName>
</protein>
<dbReference type="AlphaFoldDB" id="A0A8H3QTR3"/>
<reference evidence="1" key="1">
    <citation type="submission" date="2019-10" db="EMBL/GenBank/DDBJ databases">
        <title>Conservation and host-specific expression of non-tandemly repeated heterogenous ribosome RNA gene in arbuscular mycorrhizal fungi.</title>
        <authorList>
            <person name="Maeda T."/>
            <person name="Kobayashi Y."/>
            <person name="Nakagawa T."/>
            <person name="Ezawa T."/>
            <person name="Yamaguchi K."/>
            <person name="Bino T."/>
            <person name="Nishimoto Y."/>
            <person name="Shigenobu S."/>
            <person name="Kawaguchi M."/>
        </authorList>
    </citation>
    <scope>NUCLEOTIDE SEQUENCE</scope>
    <source>
        <strain evidence="1">HR1</strain>
    </source>
</reference>
<organism evidence="1 2">
    <name type="scientific">Rhizophagus clarus</name>
    <dbReference type="NCBI Taxonomy" id="94130"/>
    <lineage>
        <taxon>Eukaryota</taxon>
        <taxon>Fungi</taxon>
        <taxon>Fungi incertae sedis</taxon>
        <taxon>Mucoromycota</taxon>
        <taxon>Glomeromycotina</taxon>
        <taxon>Glomeromycetes</taxon>
        <taxon>Glomerales</taxon>
        <taxon>Glomeraceae</taxon>
        <taxon>Rhizophagus</taxon>
    </lineage>
</organism>